<dbReference type="InterPro" id="IPR036942">
    <property type="entry name" value="Beta-barrel_TonB_sf"/>
</dbReference>
<keyword evidence="10" id="KW-1185">Reference proteome</keyword>
<evidence type="ECO:0000256" key="1">
    <source>
        <dbReference type="ARBA" id="ARBA00004571"/>
    </source>
</evidence>
<keyword evidence="6" id="KW-0998">Cell outer membrane</keyword>
<name>A0ABP8MSA4_9BACT</name>
<gene>
    <name evidence="9" type="ORF">GCM10023092_16770</name>
</gene>
<evidence type="ECO:0000256" key="6">
    <source>
        <dbReference type="ARBA" id="ARBA00023237"/>
    </source>
</evidence>
<proteinExistence type="predicted"/>
<comment type="subcellular location">
    <subcellularLocation>
        <location evidence="1">Cell outer membrane</location>
        <topology evidence="1">Multi-pass membrane protein</topology>
    </subcellularLocation>
</comment>
<dbReference type="SUPFAM" id="SSF56935">
    <property type="entry name" value="Porins"/>
    <property type="match status" value="1"/>
</dbReference>
<protein>
    <submittedName>
        <fullName evidence="9">Carboxypeptidase regulatory-like domain-containing protein</fullName>
    </submittedName>
</protein>
<evidence type="ECO:0000256" key="3">
    <source>
        <dbReference type="ARBA" id="ARBA00022452"/>
    </source>
</evidence>
<evidence type="ECO:0000256" key="4">
    <source>
        <dbReference type="ARBA" id="ARBA00022692"/>
    </source>
</evidence>
<dbReference type="InterPro" id="IPR057601">
    <property type="entry name" value="Oar-like_b-barrel"/>
</dbReference>
<evidence type="ECO:0000313" key="10">
    <source>
        <dbReference type="Proteomes" id="UP001501410"/>
    </source>
</evidence>
<dbReference type="PANTHER" id="PTHR30069:SF46">
    <property type="entry name" value="OAR PROTEIN"/>
    <property type="match status" value="1"/>
</dbReference>
<feature type="signal peptide" evidence="7">
    <location>
        <begin position="1"/>
        <end position="23"/>
    </location>
</feature>
<dbReference type="InterPro" id="IPR013784">
    <property type="entry name" value="Carb-bd-like_fold"/>
</dbReference>
<comment type="caution">
    <text evidence="9">The sequence shown here is derived from an EMBL/GenBank/DDBJ whole genome shotgun (WGS) entry which is preliminary data.</text>
</comment>
<evidence type="ECO:0000256" key="5">
    <source>
        <dbReference type="ARBA" id="ARBA00023136"/>
    </source>
</evidence>
<dbReference type="Pfam" id="PF13620">
    <property type="entry name" value="CarboxypepD_reg"/>
    <property type="match status" value="1"/>
</dbReference>
<dbReference type="Proteomes" id="UP001501410">
    <property type="component" value="Unassembled WGS sequence"/>
</dbReference>
<dbReference type="Gene3D" id="2.60.40.1120">
    <property type="entry name" value="Carboxypeptidase-like, regulatory domain"/>
    <property type="match status" value="1"/>
</dbReference>
<dbReference type="InterPro" id="IPR039426">
    <property type="entry name" value="TonB-dep_rcpt-like"/>
</dbReference>
<dbReference type="EMBL" id="BAABEZ010000022">
    <property type="protein sequence ID" value="GAA4454562.1"/>
    <property type="molecule type" value="Genomic_DNA"/>
</dbReference>
<dbReference type="RefSeq" id="WP_344825339.1">
    <property type="nucleotide sequence ID" value="NZ_BAABEZ010000022.1"/>
</dbReference>
<dbReference type="PANTHER" id="PTHR30069">
    <property type="entry name" value="TONB-DEPENDENT OUTER MEMBRANE RECEPTOR"/>
    <property type="match status" value="1"/>
</dbReference>
<evidence type="ECO:0000256" key="7">
    <source>
        <dbReference type="SAM" id="SignalP"/>
    </source>
</evidence>
<dbReference type="SUPFAM" id="SSF49452">
    <property type="entry name" value="Starch-binding domain-like"/>
    <property type="match status" value="1"/>
</dbReference>
<keyword evidence="5" id="KW-0472">Membrane</keyword>
<organism evidence="9 10">
    <name type="scientific">Rurimicrobium arvi</name>
    <dbReference type="NCBI Taxonomy" id="2049916"/>
    <lineage>
        <taxon>Bacteria</taxon>
        <taxon>Pseudomonadati</taxon>
        <taxon>Bacteroidota</taxon>
        <taxon>Chitinophagia</taxon>
        <taxon>Chitinophagales</taxon>
        <taxon>Chitinophagaceae</taxon>
        <taxon>Rurimicrobium</taxon>
    </lineage>
</organism>
<feature type="domain" description="TonB-dependent transporter Oar-like beta-barrel" evidence="8">
    <location>
        <begin position="343"/>
        <end position="1019"/>
    </location>
</feature>
<keyword evidence="7" id="KW-0732">Signal</keyword>
<dbReference type="Pfam" id="PF25183">
    <property type="entry name" value="OMP_b-brl_4"/>
    <property type="match status" value="1"/>
</dbReference>
<evidence type="ECO:0000256" key="2">
    <source>
        <dbReference type="ARBA" id="ARBA00022448"/>
    </source>
</evidence>
<feature type="chain" id="PRO_5045830421" evidence="7">
    <location>
        <begin position="24"/>
        <end position="1090"/>
    </location>
</feature>
<sequence length="1090" mass="120296">MKFFIRLTALMLSVFIAHHAAYAQETTATLSGSVRDDQKKPIEAATILLIHEPTGTVSDGETNNRGNFIIPNLKPGGPYTLKITYLGHNEERVENLTLNLGENAPVDIMLHSTMGKELKEVQISGRKAAGGGTTVSRQQIAVLPTLGRSLGDFTRLTPQSNNNSFAGTSFRYNNITMDGAINNDAIGFSNSFGGQSGGGQAGTAGAGTRTNPYSLDAIQEVQVQLAPYDVKLGNFTGGSVNAVTKSGTNEFQGDVYSYGRNAAIVGKSPDSRKTSLPSSFYDYQSGTSVGGAIVKNKLFYFLNGEITRRQEPTFYNAGDPGSAISVADAQKIVDKLKSQYNYDPGTYNATNIQTNSNKVFARLDYNINSKNTLMFRTIYTDGSGQNLERTTTNFQFSSTDFTQHTKNLNTVAELKSTLNNHLFNSLIMSYVNVHEYRDFPGQLAPFIDIGGGQVWLGTWREASIYNMRQKTIELTDNATWIKGIHKFTFGTHNEFYKINYGFINSWNGRWEYANLNAFLADQPSRIRGAYSFDASDNSRSDLYNITPGGTFNVNLMSAYAQDELSLAKNLKLTPGLRIDYAGLPKQPSTDTGIAHIQEFISASGQSSYTHTPFSSISNKWLNNVMVSPRVGFNWDVKGNKSVIVRGGSGIFTGRMPFAWLGYAYTLSGANYGTIDYKPGGKTVGLSMNPSDLRDTVGKYGGSSASATRELDLVDNNFHLPTVWRSNVATDIKLGKGYKLTVDVMYTKTIYDVKFQQINIKDTFTTLGSGPSQTPVYLGGKESSQYSNVYLLSNTTQGYRYNVSAQLSRTWSDVRLGNHPMNIFASAAYTYGQSRDIANGIRNSFQSNYEVNPAVSPENPTLAYSNFDIRHRIVSVASASLKWNERNSSSLSFFYSGTSGSPYSMIYTSSPNAFNNSSNATLVYIPKDASDIRLADIKDASGNVTYSAAQQSADLQQFINGDKYLSAHRGEYAERNGLRTPWNHELDMKLMHTWSFRVSEHRSNSVQLSLDIFNVLNLLNNAWGHQYFVTNVNNYTVNFLTAVTDAKGTAPGKANYDPTYTFVKPPFNGQYYTVDPISSRYQMQLGVKYNF</sequence>
<dbReference type="Gene3D" id="2.40.170.20">
    <property type="entry name" value="TonB-dependent receptor, beta-barrel domain"/>
    <property type="match status" value="1"/>
</dbReference>
<evidence type="ECO:0000259" key="8">
    <source>
        <dbReference type="Pfam" id="PF25183"/>
    </source>
</evidence>
<accession>A0ABP8MSA4</accession>
<keyword evidence="4" id="KW-0812">Transmembrane</keyword>
<reference evidence="10" key="1">
    <citation type="journal article" date="2019" name="Int. J. Syst. Evol. Microbiol.">
        <title>The Global Catalogue of Microorganisms (GCM) 10K type strain sequencing project: providing services to taxonomists for standard genome sequencing and annotation.</title>
        <authorList>
            <consortium name="The Broad Institute Genomics Platform"/>
            <consortium name="The Broad Institute Genome Sequencing Center for Infectious Disease"/>
            <person name="Wu L."/>
            <person name="Ma J."/>
        </authorList>
    </citation>
    <scope>NUCLEOTIDE SEQUENCE [LARGE SCALE GENOMIC DNA]</scope>
    <source>
        <strain evidence="10">JCM 31921</strain>
    </source>
</reference>
<keyword evidence="2" id="KW-0813">Transport</keyword>
<keyword evidence="3" id="KW-1134">Transmembrane beta strand</keyword>
<evidence type="ECO:0000313" key="9">
    <source>
        <dbReference type="EMBL" id="GAA4454562.1"/>
    </source>
</evidence>